<dbReference type="InterPro" id="IPR017455">
    <property type="entry name" value="Znf_FYVE-rel"/>
</dbReference>
<keyword evidence="1" id="KW-0479">Metal-binding</keyword>
<dbReference type="GO" id="GO:0005524">
    <property type="term" value="F:ATP binding"/>
    <property type="evidence" value="ECO:0007669"/>
    <property type="project" value="InterPro"/>
</dbReference>
<dbReference type="InterPro" id="IPR051681">
    <property type="entry name" value="Ser/Thr_Kinases-Pseudokinases"/>
</dbReference>
<dbReference type="PANTHER" id="PTHR44329">
    <property type="entry name" value="SERINE/THREONINE-PROTEIN KINASE TNNI3K-RELATED"/>
    <property type="match status" value="1"/>
</dbReference>
<dbReference type="PANTHER" id="PTHR44329:SF260">
    <property type="entry name" value="PROTEIN KINASE DOMAIN-CONTAINING PROTEIN"/>
    <property type="match status" value="1"/>
</dbReference>
<organism evidence="8 9">
    <name type="scientific">Bodo saltans</name>
    <name type="common">Flagellated protozoan</name>
    <dbReference type="NCBI Taxonomy" id="75058"/>
    <lineage>
        <taxon>Eukaryota</taxon>
        <taxon>Discoba</taxon>
        <taxon>Euglenozoa</taxon>
        <taxon>Kinetoplastea</taxon>
        <taxon>Metakinetoplastina</taxon>
        <taxon>Eubodonida</taxon>
        <taxon>Bodonidae</taxon>
        <taxon>Bodo</taxon>
    </lineage>
</organism>
<dbReference type="GO" id="GO:0004674">
    <property type="term" value="F:protein serine/threonine kinase activity"/>
    <property type="evidence" value="ECO:0007669"/>
    <property type="project" value="TreeGrafter"/>
</dbReference>
<dbReference type="InterPro" id="IPR000306">
    <property type="entry name" value="Znf_FYVE"/>
</dbReference>
<gene>
    <name evidence="8" type="ORF">BSAL_12265</name>
</gene>
<dbReference type="InterPro" id="IPR013083">
    <property type="entry name" value="Znf_RING/FYVE/PHD"/>
</dbReference>
<accession>A0A0S4J8W5</accession>
<dbReference type="Gene3D" id="3.30.40.10">
    <property type="entry name" value="Zinc/RING finger domain, C3HC4 (zinc finger)"/>
    <property type="match status" value="1"/>
</dbReference>
<evidence type="ECO:0000256" key="2">
    <source>
        <dbReference type="ARBA" id="ARBA00022771"/>
    </source>
</evidence>
<name>A0A0S4J8W5_BODSA</name>
<dbReference type="InterPro" id="IPR011011">
    <property type="entry name" value="Znf_FYVE_PHD"/>
</dbReference>
<keyword evidence="8" id="KW-0808">Transferase</keyword>
<evidence type="ECO:0000313" key="9">
    <source>
        <dbReference type="Proteomes" id="UP000051952"/>
    </source>
</evidence>
<protein>
    <submittedName>
        <fullName evidence="8">Protein kinase, putative</fullName>
    </submittedName>
</protein>
<dbReference type="PROSITE" id="PS50178">
    <property type="entry name" value="ZF_FYVE"/>
    <property type="match status" value="1"/>
</dbReference>
<keyword evidence="2 4" id="KW-0863">Zinc-finger</keyword>
<feature type="domain" description="FYVE-type" evidence="7">
    <location>
        <begin position="21"/>
        <end position="81"/>
    </location>
</feature>
<feature type="compositionally biased region" description="Low complexity" evidence="5">
    <location>
        <begin position="91"/>
        <end position="158"/>
    </location>
</feature>
<evidence type="ECO:0000256" key="4">
    <source>
        <dbReference type="PROSITE-ProRule" id="PRU00091"/>
    </source>
</evidence>
<dbReference type="EMBL" id="CYKH01001593">
    <property type="protein sequence ID" value="CUG87837.1"/>
    <property type="molecule type" value="Genomic_DNA"/>
</dbReference>
<dbReference type="VEuPathDB" id="TriTrypDB:BSAL_12265"/>
<dbReference type="Pfam" id="PF00069">
    <property type="entry name" value="Pkinase"/>
    <property type="match status" value="1"/>
</dbReference>
<dbReference type="Gene3D" id="1.10.510.10">
    <property type="entry name" value="Transferase(Phosphotransferase) domain 1"/>
    <property type="match status" value="1"/>
</dbReference>
<proteinExistence type="predicted"/>
<dbReference type="Pfam" id="PF01363">
    <property type="entry name" value="FYVE"/>
    <property type="match status" value="1"/>
</dbReference>
<evidence type="ECO:0000313" key="8">
    <source>
        <dbReference type="EMBL" id="CUG87837.1"/>
    </source>
</evidence>
<evidence type="ECO:0000259" key="6">
    <source>
        <dbReference type="PROSITE" id="PS50011"/>
    </source>
</evidence>
<keyword evidence="3" id="KW-0862">Zinc</keyword>
<dbReference type="OrthoDB" id="660555at2759"/>
<dbReference type="PROSITE" id="PS50011">
    <property type="entry name" value="PROTEIN_KINASE_DOM"/>
    <property type="match status" value="1"/>
</dbReference>
<dbReference type="InterPro" id="IPR008266">
    <property type="entry name" value="Tyr_kinase_AS"/>
</dbReference>
<evidence type="ECO:0000256" key="5">
    <source>
        <dbReference type="SAM" id="MobiDB-lite"/>
    </source>
</evidence>
<keyword evidence="9" id="KW-1185">Reference proteome</keyword>
<dbReference type="Gene3D" id="1.25.40.10">
    <property type="entry name" value="Tetratricopeptide repeat domain"/>
    <property type="match status" value="1"/>
</dbReference>
<dbReference type="SUPFAM" id="SSF48439">
    <property type="entry name" value="Protein prenylyltransferase"/>
    <property type="match status" value="1"/>
</dbReference>
<dbReference type="SMART" id="SM00064">
    <property type="entry name" value="FYVE"/>
    <property type="match status" value="1"/>
</dbReference>
<feature type="domain" description="Protein kinase" evidence="6">
    <location>
        <begin position="439"/>
        <end position="693"/>
    </location>
</feature>
<dbReference type="InterPro" id="IPR000719">
    <property type="entry name" value="Prot_kinase_dom"/>
</dbReference>
<dbReference type="InterPro" id="IPR011990">
    <property type="entry name" value="TPR-like_helical_dom_sf"/>
</dbReference>
<keyword evidence="8" id="KW-0418">Kinase</keyword>
<evidence type="ECO:0000256" key="3">
    <source>
        <dbReference type="ARBA" id="ARBA00022833"/>
    </source>
</evidence>
<evidence type="ECO:0000256" key="1">
    <source>
        <dbReference type="ARBA" id="ARBA00022723"/>
    </source>
</evidence>
<dbReference type="PROSITE" id="PS00109">
    <property type="entry name" value="PROTEIN_KINASE_TYR"/>
    <property type="match status" value="1"/>
</dbReference>
<dbReference type="SUPFAM" id="SSF57903">
    <property type="entry name" value="FYVE/PHD zinc finger"/>
    <property type="match status" value="1"/>
</dbReference>
<dbReference type="CDD" id="cd15737">
    <property type="entry name" value="FYVE2_Vac1p_like"/>
    <property type="match status" value="1"/>
</dbReference>
<dbReference type="Gene3D" id="3.30.200.20">
    <property type="entry name" value="Phosphorylase Kinase, domain 1"/>
    <property type="match status" value="1"/>
</dbReference>
<dbReference type="Proteomes" id="UP000051952">
    <property type="component" value="Unassembled WGS sequence"/>
</dbReference>
<reference evidence="9" key="1">
    <citation type="submission" date="2015-09" db="EMBL/GenBank/DDBJ databases">
        <authorList>
            <consortium name="Pathogen Informatics"/>
        </authorList>
    </citation>
    <scope>NUCLEOTIDE SEQUENCE [LARGE SCALE GENOMIC DNA]</scope>
    <source>
        <strain evidence="9">Lake Konstanz</strain>
    </source>
</reference>
<feature type="region of interest" description="Disordered" evidence="5">
    <location>
        <begin position="78"/>
        <end position="178"/>
    </location>
</feature>
<sequence length="2034" mass="221719">MKISIHCAVMEECAVSAWQPDNDVSACPHCGKSFGFFHKRHHCRFCGHVVCVDCSKEKVVESATNKGTYPRACVTCEQRSKKPPPAPAPSPKAVAAAPSKAPAKAQAPPAAAVPKAVTPASSTKAVSPTPASSPKPAAAPKAAHVDPTSTPTSSKTPNSPTPPESINEGSPRETAEAKEEAALGVALCHRLQQQGRVMNVIKKADKAASGLHEKLETIQSVLEVGAQFFSHIPLIGEPLEKVTSLIAKVFKIAKTPMANAKLVIDLFDRIAALSVPLRLDFETMKASKDSPKPSALLEAIGDILDEAFELVQQFAGDPEKPLTFLSAFNPKNWKQKSEDSFSEIHRKIDSALLSRSYEISVKAPTMDEIRSALAKESSRLEGTVNAVQRGVERLRQGQEVIGDQLNKLNERITELQQESQFRSVGLKWKVLASPEKLVVMEDNVVAEGSQFIVVEGRYLDAPVAVKIVKREVLLSNCLEELFTEASFLSTYQHDNMIAFHGVHRARGQVMLVEELGGVSLEEALSTLEVLPMEKSSALRVVHGVVKAVAFLHRRGVMHKDICPRNILLCTSSEGDVSAKLCSFGQARQSTSGGLLVSTKTNIRYQAPEGMHETLNHHSSLASDCYSIGVLAWQLLSGAVPWAGLTDEVIVAKVQHGERLNCNVFESDVIGSDIATLLDDASYRPDIESTHEMVLEWQQSYDGTPSSPLAPPALPSKFEFGHYNRQQLCQFLSRSYPPPDPEEDDPLLPISRTSRVWESIERDQWDGEMLLEVTKAEFSSFFPKISETNRLWDRIEAVRQRTTTQPTSRHVISKSRPRVPWNKEWLRMTTEERLHWLRAYGVISSTISFVSKRTGKELLNVDAIENDLEEPTVNVPAPHKKKLLRLLNSIANKEMTAKAFETKVACIASSKAFLTEFTKKLELSETVSFDGVGTVLPEIAAFALFEEELASTFLATVMKAVQVPSAAAAIIRGQLGLSLQGIARKYFTAAALPNELFVMFLDTLDTITASPYFQEFALQTSTCGLDRELLLIGLRVPADCLLRYLPLVVLSVGAGTVTVLLDGSEKQMSKWDICVYLLDNAAPTYRVYSAVISLSQDTPIVLSDGRTVTPMDAAQEYARLTNESPHRMSVSWYIWSRLFTLEMGAEGKISINGVDMTATQVCVEAMRIALVDPRTHVTTICGIASRMSALKIASLTIDGSTYSAVDFLVKCIEHSKGAPLDTPWEQLGSFDAVKKNGVTVNGRYYSALQCTAQVIALRRYPTSLQYCLVALALPDKITVVEINGIGYTKLQLYERALEVAVSPQDFYRAWNYLGKIIAASEVVTLLGKPVSKVQAFVNALEARPDDRPAWLSLYNVLEKGATTTVNGRSYNDRAALVEHLRLPATASTDATSWKNLGACIGPNESVTIGEEIITKHVAYAKSLNLDDTNHVTWQNVYLSLTADKPTFSFRGQSLSKIQCLSHLLNVSKTDEQRATNFNRAGFVLNAGESVELQGRSFTELDCFIEAVQYNPKLSAGWANICAQLRQKPNSKATISGKEVTAKDAGLQAVQVDSNNAFAWWNVAALIGNSTDRLELLDGTTTTQLQCYIKYCSIPGEAPFNLCIAFTALGMSLDNTNTVSVGNSKLTKKDCFVRALTYRRDVSSSWTNVASVLSPTSTATIVGGATYTIDQCLTEALKIDGADAGKRSQVFVKAAAMSVTHHRCTFVINGTIMTTRDMYAAALEANHHLIETWYNAGIELLKAPLGGTITVQGEAASAVKAFSMYLERVVPADGNKYVRINAWYNLGRALAGAGDRAAATVGDSSVTYVQALARAVELEASRVGSWFMVADVVRGNDTVVVSGEPYNKVALYSKTFQLATSAADKASVWLKIATDVLSQPNAPPSINFYGQSCTKETAIAQALKLVPRHADSWWAAAEWTKSNSKPIALAINQQTVSHTTSDCYVQFLSCPVVPDMTASMRSAAFLFIGRTMPTTPATVVVSNAKMGKFDCLLRAVSIDASNKEAWSVLASSMSPTQFVTLDGVRLDSGACAARAK</sequence>
<dbReference type="InterPro" id="IPR011009">
    <property type="entry name" value="Kinase-like_dom_sf"/>
</dbReference>
<dbReference type="GO" id="GO:0008270">
    <property type="term" value="F:zinc ion binding"/>
    <property type="evidence" value="ECO:0007669"/>
    <property type="project" value="UniProtKB-KW"/>
</dbReference>
<dbReference type="SUPFAM" id="SSF56112">
    <property type="entry name" value="Protein kinase-like (PK-like)"/>
    <property type="match status" value="1"/>
</dbReference>
<evidence type="ECO:0000259" key="7">
    <source>
        <dbReference type="PROSITE" id="PS50178"/>
    </source>
</evidence>